<name>A0A1S8LYW5_9CLOT</name>
<evidence type="ECO:0000256" key="2">
    <source>
        <dbReference type="ARBA" id="ARBA00007998"/>
    </source>
</evidence>
<reference evidence="8 9" key="1">
    <citation type="submission" date="2022-04" db="EMBL/GenBank/DDBJ databases">
        <title>Genome sequence of C. roseum typestrain.</title>
        <authorList>
            <person name="Poehlein A."/>
            <person name="Schoch T."/>
            <person name="Duerre P."/>
            <person name="Daniel R."/>
        </authorList>
    </citation>
    <scope>NUCLEOTIDE SEQUENCE [LARGE SCALE GENOMIC DNA]</scope>
    <source>
        <strain evidence="8 9">DSM 7320</strain>
        <plasmid evidence="8 9">p330</plasmid>
    </source>
</reference>
<geneLocation type="plasmid" evidence="8 9">
    <name>p330</name>
</geneLocation>
<keyword evidence="7" id="KW-0472">Membrane</keyword>
<evidence type="ECO:0000256" key="5">
    <source>
        <dbReference type="ARBA" id="ARBA00022692"/>
    </source>
</evidence>
<evidence type="ECO:0000256" key="4">
    <source>
        <dbReference type="ARBA" id="ARBA00022544"/>
    </source>
</evidence>
<evidence type="ECO:0000256" key="7">
    <source>
        <dbReference type="ARBA" id="ARBA00023136"/>
    </source>
</evidence>
<keyword evidence="9" id="KW-1185">Reference proteome</keyword>
<dbReference type="EMBL" id="CP096984">
    <property type="protein sequence ID" value="URZ13781.1"/>
    <property type="molecule type" value="Genomic_DNA"/>
</dbReference>
<dbReference type="KEGG" id="crw:CROST_045590"/>
<sequence length="361" mass="41347">MVRLTKHQLFTLTFIFQVGSTPLFALGIEAEQDAWIVILLSLLIGLVMAYISTELFYIFPDKNLIEIINIILGKKIGTPLCIAYAMIFIWACGRNLREFSELILLISLPHVPLWIIILSYILLTLYTLFKGFETLSRLSELIVPITITFLISMFMVIIFFSHTNIKNLMPILGNGITPILKSLPGVMWFPFGEVFVLLLYWHYLNDKKAVRITTFKALISSGLLLCISTIVTISELGVKYTSIATIPLVETLRVINVVEVLSRIDILGIPFLILGGFFKICIYLNSLALTVNSVFKINNFKLTLVLSGIFMLFFSIYFEPSYAYHQWLFPFDARYFCLPYCTIYPTMLLLIYFIKSKRSKI</sequence>
<keyword evidence="6" id="KW-1133">Transmembrane helix</keyword>
<evidence type="ECO:0000256" key="1">
    <source>
        <dbReference type="ARBA" id="ARBA00004141"/>
    </source>
</evidence>
<dbReference type="NCBIfam" id="TIGR00912">
    <property type="entry name" value="2A0309"/>
    <property type="match status" value="1"/>
</dbReference>
<keyword evidence="8" id="KW-0614">Plasmid</keyword>
<organism evidence="8 9">
    <name type="scientific">Clostridium felsineum</name>
    <dbReference type="NCBI Taxonomy" id="36839"/>
    <lineage>
        <taxon>Bacteria</taxon>
        <taxon>Bacillati</taxon>
        <taxon>Bacillota</taxon>
        <taxon>Clostridia</taxon>
        <taxon>Eubacteriales</taxon>
        <taxon>Clostridiaceae</taxon>
        <taxon>Clostridium</taxon>
    </lineage>
</organism>
<evidence type="ECO:0000256" key="3">
    <source>
        <dbReference type="ARBA" id="ARBA00022448"/>
    </source>
</evidence>
<keyword evidence="5" id="KW-0812">Transmembrane</keyword>
<dbReference type="Proteomes" id="UP000190951">
    <property type="component" value="Plasmid p330"/>
</dbReference>
<evidence type="ECO:0000313" key="8">
    <source>
        <dbReference type="EMBL" id="URZ13781.1"/>
    </source>
</evidence>
<dbReference type="AlphaFoldDB" id="A0A1S8LYW5"/>
<dbReference type="RefSeq" id="WP_077834751.1">
    <property type="nucleotide sequence ID" value="NZ_CP096984.1"/>
</dbReference>
<proteinExistence type="inferred from homology"/>
<dbReference type="STRING" id="84029.CROST_11670"/>
<dbReference type="PANTHER" id="PTHR34975:SF2">
    <property type="entry name" value="SPORE GERMINATION PROTEIN A2"/>
    <property type="match status" value="1"/>
</dbReference>
<dbReference type="GO" id="GO:0009847">
    <property type="term" value="P:spore germination"/>
    <property type="evidence" value="ECO:0007669"/>
    <property type="project" value="InterPro"/>
</dbReference>
<evidence type="ECO:0000256" key="6">
    <source>
        <dbReference type="ARBA" id="ARBA00022989"/>
    </source>
</evidence>
<accession>A0A1S8LYW5</accession>
<evidence type="ECO:0000313" key="9">
    <source>
        <dbReference type="Proteomes" id="UP000190951"/>
    </source>
</evidence>
<keyword evidence="4" id="KW-0309">Germination</keyword>
<dbReference type="PANTHER" id="PTHR34975">
    <property type="entry name" value="SPORE GERMINATION PROTEIN A2"/>
    <property type="match status" value="1"/>
</dbReference>
<dbReference type="Pfam" id="PF03845">
    <property type="entry name" value="Spore_permease"/>
    <property type="match status" value="1"/>
</dbReference>
<keyword evidence="3" id="KW-0813">Transport</keyword>
<comment type="subcellular location">
    <subcellularLocation>
        <location evidence="1">Membrane</location>
        <topology evidence="1">Multi-pass membrane protein</topology>
    </subcellularLocation>
</comment>
<gene>
    <name evidence="8" type="ORF">CROST_045590</name>
</gene>
<dbReference type="GO" id="GO:0016020">
    <property type="term" value="C:membrane"/>
    <property type="evidence" value="ECO:0007669"/>
    <property type="project" value="UniProtKB-SubCell"/>
</dbReference>
<dbReference type="InterPro" id="IPR004761">
    <property type="entry name" value="Spore_GerAB"/>
</dbReference>
<protein>
    <submittedName>
        <fullName evidence="8">Uncharacterized protein</fullName>
    </submittedName>
</protein>
<comment type="similarity">
    <text evidence="2">Belongs to the amino acid-polyamine-organocation (APC) superfamily. Spore germination protein (SGP) (TC 2.A.3.9) family.</text>
</comment>